<organism evidence="2 3">
    <name type="scientific">Shimia sagamensis</name>
    <dbReference type="NCBI Taxonomy" id="1566352"/>
    <lineage>
        <taxon>Bacteria</taxon>
        <taxon>Pseudomonadati</taxon>
        <taxon>Pseudomonadota</taxon>
        <taxon>Alphaproteobacteria</taxon>
        <taxon>Rhodobacterales</taxon>
        <taxon>Roseobacteraceae</taxon>
    </lineage>
</organism>
<accession>A0ABY1PF40</accession>
<reference evidence="2 3" key="1">
    <citation type="submission" date="2017-05" db="EMBL/GenBank/DDBJ databases">
        <authorList>
            <person name="Varghese N."/>
            <person name="Submissions S."/>
        </authorList>
    </citation>
    <scope>NUCLEOTIDE SEQUENCE [LARGE SCALE GENOMIC DNA]</scope>
    <source>
        <strain evidence="2 3">DSM 29734</strain>
    </source>
</reference>
<feature type="transmembrane region" description="Helical" evidence="1">
    <location>
        <begin position="45"/>
        <end position="64"/>
    </location>
</feature>
<evidence type="ECO:0000313" key="3">
    <source>
        <dbReference type="Proteomes" id="UP001157961"/>
    </source>
</evidence>
<feature type="transmembrane region" description="Helical" evidence="1">
    <location>
        <begin position="16"/>
        <end position="33"/>
    </location>
</feature>
<feature type="transmembrane region" description="Helical" evidence="1">
    <location>
        <begin position="76"/>
        <end position="97"/>
    </location>
</feature>
<keyword evidence="3" id="KW-1185">Reference proteome</keyword>
<gene>
    <name evidence="2" type="ORF">SAMN06265373_108150</name>
</gene>
<dbReference type="Proteomes" id="UP001157961">
    <property type="component" value="Unassembled WGS sequence"/>
</dbReference>
<keyword evidence="1" id="KW-1133">Transmembrane helix</keyword>
<name>A0ABY1PF40_9RHOB</name>
<comment type="caution">
    <text evidence="2">The sequence shown here is derived from an EMBL/GenBank/DDBJ whole genome shotgun (WGS) entry which is preliminary data.</text>
</comment>
<sequence length="110" mass="11885">MSNHDPNLWQQVFNDRGAILAFFGALGGMVRSATIKTTWREGVRVTFIGSATAFGVGVLAPYLVRPWVGELPPEMSGTLGTLCAASFIVGLIAVTMIERFLAGRKLVEEE</sequence>
<protein>
    <recommendedName>
        <fullName evidence="4">Holin</fullName>
    </recommendedName>
</protein>
<dbReference type="RefSeq" id="WP_283427449.1">
    <property type="nucleotide sequence ID" value="NZ_FXTY01000008.1"/>
</dbReference>
<evidence type="ECO:0000256" key="1">
    <source>
        <dbReference type="SAM" id="Phobius"/>
    </source>
</evidence>
<proteinExistence type="predicted"/>
<evidence type="ECO:0008006" key="4">
    <source>
        <dbReference type="Google" id="ProtNLM"/>
    </source>
</evidence>
<dbReference type="EMBL" id="FXTY01000008">
    <property type="protein sequence ID" value="SMP32252.1"/>
    <property type="molecule type" value="Genomic_DNA"/>
</dbReference>
<keyword evidence="1" id="KW-0472">Membrane</keyword>
<keyword evidence="1" id="KW-0812">Transmembrane</keyword>
<evidence type="ECO:0000313" key="2">
    <source>
        <dbReference type="EMBL" id="SMP32252.1"/>
    </source>
</evidence>